<dbReference type="InterPro" id="IPR018044">
    <property type="entry name" value="Peptidase_S11"/>
</dbReference>
<feature type="binding site" evidence="8">
    <location>
        <position position="252"/>
    </location>
    <ligand>
        <name>substrate</name>
    </ligand>
</feature>
<gene>
    <name evidence="11" type="ORF">A3E36_01210</name>
</gene>
<evidence type="ECO:0000256" key="1">
    <source>
        <dbReference type="ARBA" id="ARBA00007164"/>
    </source>
</evidence>
<dbReference type="InterPro" id="IPR012338">
    <property type="entry name" value="Beta-lactam/transpept-like"/>
</dbReference>
<evidence type="ECO:0000256" key="2">
    <source>
        <dbReference type="ARBA" id="ARBA00022729"/>
    </source>
</evidence>
<dbReference type="Gene3D" id="3.40.710.10">
    <property type="entry name" value="DD-peptidase/beta-lactamase superfamily"/>
    <property type="match status" value="1"/>
</dbReference>
<dbReference type="InterPro" id="IPR001967">
    <property type="entry name" value="Peptidase_S11_N"/>
</dbReference>
<keyword evidence="2" id="KW-0732">Signal</keyword>
<evidence type="ECO:0000256" key="4">
    <source>
        <dbReference type="ARBA" id="ARBA00022960"/>
    </source>
</evidence>
<protein>
    <recommendedName>
        <fullName evidence="10">Peptidase S11 D-alanyl-D-alanine carboxypeptidase A N-terminal domain-containing protein</fullName>
    </recommendedName>
</protein>
<evidence type="ECO:0000313" key="12">
    <source>
        <dbReference type="Proteomes" id="UP000177941"/>
    </source>
</evidence>
<evidence type="ECO:0000259" key="10">
    <source>
        <dbReference type="Pfam" id="PF00768"/>
    </source>
</evidence>
<evidence type="ECO:0000256" key="7">
    <source>
        <dbReference type="PIRSR" id="PIRSR618044-1"/>
    </source>
</evidence>
<feature type="active site" description="Acyl-ester intermediate" evidence="7">
    <location>
        <position position="89"/>
    </location>
</feature>
<dbReference type="GO" id="GO:0009252">
    <property type="term" value="P:peptidoglycan biosynthetic process"/>
    <property type="evidence" value="ECO:0007669"/>
    <property type="project" value="UniProtKB-KW"/>
</dbReference>
<accession>A0A1G1XBC6</accession>
<dbReference type="GO" id="GO:0006508">
    <property type="term" value="P:proteolysis"/>
    <property type="evidence" value="ECO:0007669"/>
    <property type="project" value="InterPro"/>
</dbReference>
<proteinExistence type="inferred from homology"/>
<dbReference type="Pfam" id="PF00768">
    <property type="entry name" value="Peptidase_S11"/>
    <property type="match status" value="1"/>
</dbReference>
<name>A0A1G1XBC6_9BACT</name>
<keyword evidence="6" id="KW-0961">Cell wall biogenesis/degradation</keyword>
<dbReference type="SUPFAM" id="SSF56601">
    <property type="entry name" value="beta-lactamase/transpeptidase-like"/>
    <property type="match status" value="1"/>
</dbReference>
<evidence type="ECO:0000256" key="5">
    <source>
        <dbReference type="ARBA" id="ARBA00022984"/>
    </source>
</evidence>
<dbReference type="EMBL" id="MHHS01000016">
    <property type="protein sequence ID" value="OGY37201.1"/>
    <property type="molecule type" value="Genomic_DNA"/>
</dbReference>
<evidence type="ECO:0000256" key="6">
    <source>
        <dbReference type="ARBA" id="ARBA00023316"/>
    </source>
</evidence>
<evidence type="ECO:0000256" key="8">
    <source>
        <dbReference type="PIRSR" id="PIRSR618044-2"/>
    </source>
</evidence>
<evidence type="ECO:0000313" key="11">
    <source>
        <dbReference type="EMBL" id="OGY37201.1"/>
    </source>
</evidence>
<dbReference type="AlphaFoldDB" id="A0A1G1XBC6"/>
<feature type="active site" description="Proton acceptor" evidence="7">
    <location>
        <position position="92"/>
    </location>
</feature>
<dbReference type="GO" id="GO:0009002">
    <property type="term" value="F:serine-type D-Ala-D-Ala carboxypeptidase activity"/>
    <property type="evidence" value="ECO:0007669"/>
    <property type="project" value="InterPro"/>
</dbReference>
<organism evidence="11 12">
    <name type="scientific">Candidatus Andersenbacteria bacterium RIFCSPHIGHO2_12_FULL_45_11b</name>
    <dbReference type="NCBI Taxonomy" id="1797282"/>
    <lineage>
        <taxon>Bacteria</taxon>
        <taxon>Candidatus Anderseniibacteriota</taxon>
    </lineage>
</organism>
<sequence length="300" mass="32987">MNRITVFLILVCAGLSLSLGVVVSRIIHAQPASMPLSGGGNIQLGLSYDAQSKTQDSSAIQSSSALLYDGDAQMILFQKNGFERRPLASITKLMTAMIALDHGISWNQDANILPSEYVEGGELILNPGETVTMKDLFNASLLGSANNATMAYVRQLGISKEDFVQEMNRKAVELRLEQTEFHDVTGLGVQNVSTAYEIAVMANYAFTHYPEIAQATSQKEYSFIVRGTHREHTIRNTNKYVQTEKMNVTGSKTGFLYEAGYCLVVQGADALKNRVAVIMNSPGEETQFIETKRLLTMQVK</sequence>
<reference evidence="11 12" key="1">
    <citation type="journal article" date="2016" name="Nat. Commun.">
        <title>Thousands of microbial genomes shed light on interconnected biogeochemical processes in an aquifer system.</title>
        <authorList>
            <person name="Anantharaman K."/>
            <person name="Brown C.T."/>
            <person name="Hug L.A."/>
            <person name="Sharon I."/>
            <person name="Castelle C.J."/>
            <person name="Probst A.J."/>
            <person name="Thomas B.C."/>
            <person name="Singh A."/>
            <person name="Wilkins M.J."/>
            <person name="Karaoz U."/>
            <person name="Brodie E.L."/>
            <person name="Williams K.H."/>
            <person name="Hubbard S.S."/>
            <person name="Banfield J.F."/>
        </authorList>
    </citation>
    <scope>NUCLEOTIDE SEQUENCE [LARGE SCALE GENOMIC DNA]</scope>
</reference>
<comment type="caution">
    <text evidence="11">The sequence shown here is derived from an EMBL/GenBank/DDBJ whole genome shotgun (WGS) entry which is preliminary data.</text>
</comment>
<keyword evidence="5" id="KW-0573">Peptidoglycan synthesis</keyword>
<dbReference type="GO" id="GO:0071555">
    <property type="term" value="P:cell wall organization"/>
    <property type="evidence" value="ECO:0007669"/>
    <property type="project" value="UniProtKB-KW"/>
</dbReference>
<feature type="active site" evidence="7">
    <location>
        <position position="144"/>
    </location>
</feature>
<feature type="domain" description="Peptidase S11 D-alanyl-D-alanine carboxypeptidase A N-terminal" evidence="10">
    <location>
        <begin position="53"/>
        <end position="281"/>
    </location>
</feature>
<dbReference type="Proteomes" id="UP000177941">
    <property type="component" value="Unassembled WGS sequence"/>
</dbReference>
<dbReference type="PRINTS" id="PR00725">
    <property type="entry name" value="DADACBPTASE1"/>
</dbReference>
<keyword evidence="4" id="KW-0133">Cell shape</keyword>
<dbReference type="PANTHER" id="PTHR21581:SF6">
    <property type="entry name" value="TRAFFICKING PROTEIN PARTICLE COMPLEX SUBUNIT 12"/>
    <property type="match status" value="1"/>
</dbReference>
<evidence type="ECO:0000256" key="3">
    <source>
        <dbReference type="ARBA" id="ARBA00022801"/>
    </source>
</evidence>
<keyword evidence="3" id="KW-0378">Hydrolase</keyword>
<comment type="similarity">
    <text evidence="1 9">Belongs to the peptidase S11 family.</text>
</comment>
<dbReference type="PANTHER" id="PTHR21581">
    <property type="entry name" value="D-ALANYL-D-ALANINE CARBOXYPEPTIDASE"/>
    <property type="match status" value="1"/>
</dbReference>
<evidence type="ECO:0000256" key="9">
    <source>
        <dbReference type="RuleBase" id="RU004016"/>
    </source>
</evidence>
<dbReference type="GO" id="GO:0008360">
    <property type="term" value="P:regulation of cell shape"/>
    <property type="evidence" value="ECO:0007669"/>
    <property type="project" value="UniProtKB-KW"/>
</dbReference>